<dbReference type="PANTHER" id="PTHR23028:SF53">
    <property type="entry name" value="ACYL_TRANSF_3 DOMAIN-CONTAINING PROTEIN"/>
    <property type="match status" value="1"/>
</dbReference>
<organism evidence="4 5">
    <name type="scientific">Gellertiella hungarica</name>
    <dbReference type="NCBI Taxonomy" id="1572859"/>
    <lineage>
        <taxon>Bacteria</taxon>
        <taxon>Pseudomonadati</taxon>
        <taxon>Pseudomonadota</taxon>
        <taxon>Alphaproteobacteria</taxon>
        <taxon>Hyphomicrobiales</taxon>
        <taxon>Rhizobiaceae</taxon>
        <taxon>Gellertiella</taxon>
    </lineage>
</organism>
<dbReference type="Pfam" id="PF19040">
    <property type="entry name" value="SGNH"/>
    <property type="match status" value="1"/>
</dbReference>
<accession>A0A7W6NJE5</accession>
<keyword evidence="5" id="KW-1185">Reference proteome</keyword>
<keyword evidence="1" id="KW-0472">Membrane</keyword>
<feature type="domain" description="Acyltransferase 3" evidence="2">
    <location>
        <begin position="9"/>
        <end position="326"/>
    </location>
</feature>
<dbReference type="EMBL" id="JACIEZ010000001">
    <property type="protein sequence ID" value="MBB4063399.1"/>
    <property type="molecule type" value="Genomic_DNA"/>
</dbReference>
<feature type="transmembrane region" description="Helical" evidence="1">
    <location>
        <begin position="135"/>
        <end position="156"/>
    </location>
</feature>
<evidence type="ECO:0000259" key="2">
    <source>
        <dbReference type="Pfam" id="PF01757"/>
    </source>
</evidence>
<dbReference type="InterPro" id="IPR043968">
    <property type="entry name" value="SGNH"/>
</dbReference>
<dbReference type="GO" id="GO:0016020">
    <property type="term" value="C:membrane"/>
    <property type="evidence" value="ECO:0007669"/>
    <property type="project" value="TreeGrafter"/>
</dbReference>
<evidence type="ECO:0000256" key="1">
    <source>
        <dbReference type="SAM" id="Phobius"/>
    </source>
</evidence>
<feature type="transmembrane region" description="Helical" evidence="1">
    <location>
        <begin position="30"/>
        <end position="53"/>
    </location>
</feature>
<dbReference type="GO" id="GO:0009103">
    <property type="term" value="P:lipopolysaccharide biosynthetic process"/>
    <property type="evidence" value="ECO:0007669"/>
    <property type="project" value="TreeGrafter"/>
</dbReference>
<evidence type="ECO:0000313" key="4">
    <source>
        <dbReference type="EMBL" id="MBB4063399.1"/>
    </source>
</evidence>
<feature type="domain" description="SGNH" evidence="3">
    <location>
        <begin position="388"/>
        <end position="598"/>
    </location>
</feature>
<dbReference type="InterPro" id="IPR002656">
    <property type="entry name" value="Acyl_transf_3_dom"/>
</dbReference>
<comment type="caution">
    <text evidence="4">The sequence shown here is derived from an EMBL/GenBank/DDBJ whole genome shotgun (WGS) entry which is preliminary data.</text>
</comment>
<keyword evidence="1" id="KW-1133">Transmembrane helix</keyword>
<name>A0A7W6NJE5_9HYPH</name>
<evidence type="ECO:0000313" key="5">
    <source>
        <dbReference type="Proteomes" id="UP000528286"/>
    </source>
</evidence>
<feature type="transmembrane region" description="Helical" evidence="1">
    <location>
        <begin position="274"/>
        <end position="292"/>
    </location>
</feature>
<gene>
    <name evidence="4" type="ORF">GGR23_000560</name>
</gene>
<feature type="transmembrane region" description="Helical" evidence="1">
    <location>
        <begin position="341"/>
        <end position="360"/>
    </location>
</feature>
<feature type="transmembrane region" description="Helical" evidence="1">
    <location>
        <begin position="304"/>
        <end position="329"/>
    </location>
</feature>
<feature type="transmembrane region" description="Helical" evidence="1">
    <location>
        <begin position="244"/>
        <end position="262"/>
    </location>
</feature>
<sequence length="611" mass="67599">MSEHRFRLDIQGMRAIAVALVVTFHIDKDFLGGGFVGVDFFFVISGFIIGSLLQEQFGAHTFSWHQFLLARVRRIVPAYGFLLAATSVIALVLFLPRDFETFIGSLQSAAYFTSNRFFAAQADYFAPSSHELPLLHTWSLAIEAQFYLLFPLLYLIPSKRWRATLMVLVAMALLGRSALKLNEGNHQAEYFALYGRIPEFLAGALAAMVPNTNLGARGVQSWRGGLGLMLILGSAFLLNEETAFPGVNALPLVLGAVMMICSPQGRVNAMLKHPVFLSVGNISYSLYLWHWPVLSFWRYWNGVYHIQLLPLVCLLIIILLLSFASYAWIEKPFRSRSGIGLSGWSLASAILAAVTVGAVVSKSHIAPPLPIEWSRYADPTTICHGQIVGDCVRGLQNAPREILLLGDSHAAQLNLAASAMGNAAKARIRVISASSCVPVEGFDVDRLPYWAQKPCRQAIEQANTYLSKADAVIVAGMWTYQVESPRFLSAFAAFLDQVHSRGLPVMVLGQIPKFEQNPLRVHRFAQVGLPTPEMIRDPALEKSNSVIRGLAHAHGEAFFVEVGTLRMFRNAPYLNGALIYHDSHHLNEVGAREFGNEVGPLVASWTYRVFR</sequence>
<dbReference type="Proteomes" id="UP000528286">
    <property type="component" value="Unassembled WGS sequence"/>
</dbReference>
<dbReference type="SUPFAM" id="SSF52266">
    <property type="entry name" value="SGNH hydrolase"/>
    <property type="match status" value="1"/>
</dbReference>
<keyword evidence="1" id="KW-0812">Transmembrane</keyword>
<dbReference type="InterPro" id="IPR050879">
    <property type="entry name" value="Acyltransferase_3"/>
</dbReference>
<dbReference type="PANTHER" id="PTHR23028">
    <property type="entry name" value="ACETYLTRANSFERASE"/>
    <property type="match status" value="1"/>
</dbReference>
<feature type="transmembrane region" description="Helical" evidence="1">
    <location>
        <begin position="221"/>
        <end position="238"/>
    </location>
</feature>
<protein>
    <submittedName>
        <fullName evidence="4">Peptidoglycan/LPS O-acetylase OafA/YrhL</fullName>
    </submittedName>
</protein>
<reference evidence="4 5" key="1">
    <citation type="submission" date="2020-08" db="EMBL/GenBank/DDBJ databases">
        <title>Genomic Encyclopedia of Type Strains, Phase IV (KMG-IV): sequencing the most valuable type-strain genomes for metagenomic binning, comparative biology and taxonomic classification.</title>
        <authorList>
            <person name="Goeker M."/>
        </authorList>
    </citation>
    <scope>NUCLEOTIDE SEQUENCE [LARGE SCALE GENOMIC DNA]</scope>
    <source>
        <strain evidence="4 5">DSM 29853</strain>
    </source>
</reference>
<feature type="transmembrane region" description="Helical" evidence="1">
    <location>
        <begin position="74"/>
        <end position="95"/>
    </location>
</feature>
<dbReference type="GO" id="GO:0016747">
    <property type="term" value="F:acyltransferase activity, transferring groups other than amino-acyl groups"/>
    <property type="evidence" value="ECO:0007669"/>
    <property type="project" value="InterPro"/>
</dbReference>
<dbReference type="RefSeq" id="WP_183364587.1">
    <property type="nucleotide sequence ID" value="NZ_JACIEZ010000001.1"/>
</dbReference>
<evidence type="ECO:0000259" key="3">
    <source>
        <dbReference type="Pfam" id="PF19040"/>
    </source>
</evidence>
<proteinExistence type="predicted"/>
<dbReference type="Pfam" id="PF01757">
    <property type="entry name" value="Acyl_transf_3"/>
    <property type="match status" value="1"/>
</dbReference>
<dbReference type="AlphaFoldDB" id="A0A7W6NJE5"/>